<protein>
    <recommendedName>
        <fullName evidence="1">Protein kinase domain-containing protein</fullName>
    </recommendedName>
</protein>
<evidence type="ECO:0000259" key="1">
    <source>
        <dbReference type="PROSITE" id="PS50011"/>
    </source>
</evidence>
<feature type="domain" description="Protein kinase" evidence="1">
    <location>
        <begin position="1"/>
        <end position="172"/>
    </location>
</feature>
<dbReference type="Pfam" id="PF00069">
    <property type="entry name" value="Pkinase"/>
    <property type="match status" value="1"/>
</dbReference>
<dbReference type="PROSITE" id="PS50011">
    <property type="entry name" value="PROTEIN_KINASE_DOM"/>
    <property type="match status" value="1"/>
</dbReference>
<dbReference type="PRINTS" id="PR00347">
    <property type="entry name" value="THAUMATIN"/>
</dbReference>
<dbReference type="PROSITE" id="PS51367">
    <property type="entry name" value="THAUMATIN_2"/>
    <property type="match status" value="1"/>
</dbReference>
<reference evidence="2" key="1">
    <citation type="submission" date="2020-11" db="EMBL/GenBank/DDBJ databases">
        <authorList>
            <person name="Tran Van P."/>
        </authorList>
    </citation>
    <scope>NUCLEOTIDE SEQUENCE</scope>
</reference>
<dbReference type="Gene3D" id="1.10.510.10">
    <property type="entry name" value="Transferase(Phosphotransferase) domain 1"/>
    <property type="match status" value="1"/>
</dbReference>
<proteinExistence type="predicted"/>
<dbReference type="InterPro" id="IPR008271">
    <property type="entry name" value="Ser/Thr_kinase_AS"/>
</dbReference>
<dbReference type="InterPro" id="IPR011009">
    <property type="entry name" value="Kinase-like_dom_sf"/>
</dbReference>
<name>A0A7R9QMS7_9ACAR</name>
<dbReference type="Pfam" id="PF00314">
    <property type="entry name" value="Thaumatin"/>
    <property type="match status" value="1"/>
</dbReference>
<dbReference type="OrthoDB" id="6489422at2759"/>
<dbReference type="SMART" id="SM00220">
    <property type="entry name" value="S_TKc"/>
    <property type="match status" value="1"/>
</dbReference>
<dbReference type="Proteomes" id="UP000728032">
    <property type="component" value="Unassembled WGS sequence"/>
</dbReference>
<dbReference type="AlphaFoldDB" id="A0A7R9QMS7"/>
<dbReference type="InterPro" id="IPR000719">
    <property type="entry name" value="Prot_kinase_dom"/>
</dbReference>
<dbReference type="SUPFAM" id="SSF49870">
    <property type="entry name" value="Osmotin, thaumatin-like protein"/>
    <property type="match status" value="1"/>
</dbReference>
<dbReference type="SUPFAM" id="SSF56112">
    <property type="entry name" value="Protein kinase-like (PK-like)"/>
    <property type="match status" value="1"/>
</dbReference>
<dbReference type="PROSITE" id="PS00108">
    <property type="entry name" value="PROTEIN_KINASE_ST"/>
    <property type="match status" value="1"/>
</dbReference>
<dbReference type="InterPro" id="IPR037176">
    <property type="entry name" value="Osmotin/thaumatin-like_sf"/>
</dbReference>
<dbReference type="EMBL" id="CAJPVJ010003942">
    <property type="protein sequence ID" value="CAG2168126.1"/>
    <property type="molecule type" value="Genomic_DNA"/>
</dbReference>
<dbReference type="EMBL" id="OC918767">
    <property type="protein sequence ID" value="CAD7650069.1"/>
    <property type="molecule type" value="Genomic_DNA"/>
</dbReference>
<evidence type="ECO:0000313" key="2">
    <source>
        <dbReference type="EMBL" id="CAD7650069.1"/>
    </source>
</evidence>
<keyword evidence="3" id="KW-1185">Reference proteome</keyword>
<dbReference type="SMART" id="SM00205">
    <property type="entry name" value="THN"/>
    <property type="match status" value="1"/>
</dbReference>
<dbReference type="GO" id="GO:0004672">
    <property type="term" value="F:protein kinase activity"/>
    <property type="evidence" value="ECO:0007669"/>
    <property type="project" value="InterPro"/>
</dbReference>
<dbReference type="PANTHER" id="PTHR31048">
    <property type="entry name" value="OS03G0233200 PROTEIN"/>
    <property type="match status" value="1"/>
</dbReference>
<organism evidence="2">
    <name type="scientific">Oppiella nova</name>
    <dbReference type="NCBI Taxonomy" id="334625"/>
    <lineage>
        <taxon>Eukaryota</taxon>
        <taxon>Metazoa</taxon>
        <taxon>Ecdysozoa</taxon>
        <taxon>Arthropoda</taxon>
        <taxon>Chelicerata</taxon>
        <taxon>Arachnida</taxon>
        <taxon>Acari</taxon>
        <taxon>Acariformes</taxon>
        <taxon>Sarcoptiformes</taxon>
        <taxon>Oribatida</taxon>
        <taxon>Brachypylina</taxon>
        <taxon>Oppioidea</taxon>
        <taxon>Oppiidae</taxon>
        <taxon>Oppiella</taxon>
    </lineage>
</organism>
<sequence>MNVYEYFISCEIFIELLECIEYLHNLEVPLIHRDIKPDNILIAHKLNDGRYIKLGDFGLAIVHNNKSMSHTNKVGTVKYRAPEIDTHNSASPNKTRYNTKADVYSAAKVATELFDLNVNDLSLLFATCYGGEFRIKNDCPFTVWARTLGNQGHYSPEGGRFTLTTGATHNFNINQGWAGRIWADTLCQPDGSQCKTGDWGTATTLGEWNLAAKTGDMDWYDISLVDGYNVGMRITLIPGTFDKQGPDHYNCGEPVCIEDMLAHCPGELAVKDGDKTIACMSACTKFRTEAYCCTGAHQPRDKCVKKDWPVDYPSTFKHYCPDAYSWAYDDATSTFACHGKPYTGYEISQLLTTGLTPVMNNGSLEAMNNTLLATPSGCPSHINLYLIDA</sequence>
<dbReference type="InterPro" id="IPR001938">
    <property type="entry name" value="Thaumatin"/>
</dbReference>
<dbReference type="GO" id="GO:0005524">
    <property type="term" value="F:ATP binding"/>
    <property type="evidence" value="ECO:0007669"/>
    <property type="project" value="InterPro"/>
</dbReference>
<evidence type="ECO:0000313" key="3">
    <source>
        <dbReference type="Proteomes" id="UP000728032"/>
    </source>
</evidence>
<accession>A0A7R9QMS7</accession>
<gene>
    <name evidence="2" type="ORF">ONB1V03_LOCUS7619</name>
</gene>
<dbReference type="Gene3D" id="2.60.110.10">
    <property type="entry name" value="Thaumatin"/>
    <property type="match status" value="1"/>
</dbReference>